<evidence type="ECO:0000259" key="2">
    <source>
        <dbReference type="Pfam" id="PF11740"/>
    </source>
</evidence>
<dbReference type="InterPro" id="IPR021104">
    <property type="entry name" value="KfrA_DNA-bd_N"/>
</dbReference>
<feature type="domain" description="KfrA N-terminal DNA-binding" evidence="2">
    <location>
        <begin position="7"/>
        <end position="124"/>
    </location>
</feature>
<dbReference type="RefSeq" id="WP_201347150.1">
    <property type="nucleotide sequence ID" value="NZ_AP014546.1"/>
</dbReference>
<gene>
    <name evidence="3" type="ORF">NEJAP_1975</name>
</gene>
<dbReference type="AlphaFoldDB" id="A0A7R6SWL8"/>
<evidence type="ECO:0000313" key="3">
    <source>
        <dbReference type="EMBL" id="BBB29925.1"/>
    </source>
</evidence>
<evidence type="ECO:0000313" key="4">
    <source>
        <dbReference type="Proteomes" id="UP000595332"/>
    </source>
</evidence>
<proteinExistence type="predicted"/>
<reference evidence="3 4" key="1">
    <citation type="journal article" date="2008" name="Int. J. Syst. Evol. Microbiol.">
        <title>Neptunomonas japonica sp. nov., an Osedax japonicus symbiont-like bacterium isolated from sediment adjacent to sperm whale carcasses off Kagoshima, Japan.</title>
        <authorList>
            <person name="Miyazaki M."/>
            <person name="Nogi Y."/>
            <person name="Fujiwara Y."/>
            <person name="Kawato M."/>
            <person name="Kubokawa K."/>
            <person name="Horikoshi K."/>
        </authorList>
    </citation>
    <scope>NUCLEOTIDE SEQUENCE [LARGE SCALE GENOMIC DNA]</scope>
    <source>
        <strain evidence="3 4">JAMM 1380</strain>
    </source>
</reference>
<protein>
    <recommendedName>
        <fullName evidence="2">KfrA N-terminal DNA-binding domain-containing protein</fullName>
    </recommendedName>
</protein>
<dbReference type="Proteomes" id="UP000595332">
    <property type="component" value="Chromosome"/>
</dbReference>
<keyword evidence="4" id="KW-1185">Reference proteome</keyword>
<dbReference type="KEGG" id="njp:NEJAP_1975"/>
<organism evidence="3 4">
    <name type="scientific">Neptunomonas japonica JAMM 1380</name>
    <dbReference type="NCBI Taxonomy" id="1441457"/>
    <lineage>
        <taxon>Bacteria</taxon>
        <taxon>Pseudomonadati</taxon>
        <taxon>Pseudomonadota</taxon>
        <taxon>Gammaproteobacteria</taxon>
        <taxon>Oceanospirillales</taxon>
        <taxon>Oceanospirillaceae</taxon>
        <taxon>Neptunomonas</taxon>
    </lineage>
</organism>
<feature type="coiled-coil region" evidence="1">
    <location>
        <begin position="104"/>
        <end position="176"/>
    </location>
</feature>
<dbReference type="EMBL" id="AP014546">
    <property type="protein sequence ID" value="BBB29925.1"/>
    <property type="molecule type" value="Genomic_DNA"/>
</dbReference>
<dbReference type="Pfam" id="PF11740">
    <property type="entry name" value="KfrA_N"/>
    <property type="match status" value="1"/>
</dbReference>
<sequence length="273" mass="30985">MPKKSDTREKVFAAADLLLQEGTRPTQQNVRDRIGSGSITTINSALNTWWSTLSDRINRKDQHPELPEPVISAANKLWDQALAYAHHSFKNERDEVADILLSRKAENLEQLEQLRATVDQLQQQNMTLRAQSDSLNEQCRDAQQKLLASETLLIRATSERDEIKRENKQLKIIQRDSASLVPTASLDSSDLLLDAKVELKVNIIKIKSLESSLKSKEEECAYLKDQLLSKERAAMQQQHRLELVVAQQDARYDDALKALTDCKHELSLAKSMS</sequence>
<name>A0A7R6SWL8_9GAMM</name>
<keyword evidence="1" id="KW-0175">Coiled coil</keyword>
<accession>A0A7R6SWL8</accession>
<evidence type="ECO:0000256" key="1">
    <source>
        <dbReference type="SAM" id="Coils"/>
    </source>
</evidence>